<name>A0A1W6BYI5_9BACT</name>
<sequence>MTKEEFKTKLTEAGFDFEMFVNLLCYNKNTLYHWLEGVSKFPSFIEPLLDLLIVLKQKSLSESSETKINTPYKDFEQEIAYYKKAIALKKENDKLENKFERLKDKKIKDLIKQNSKNRKENNEKPS</sequence>
<dbReference type="Proteomes" id="UP000192902">
    <property type="component" value="Chromosome"/>
</dbReference>
<gene>
    <name evidence="1" type="ORF">CCUN_1578</name>
</gene>
<proteinExistence type="predicted"/>
<evidence type="ECO:0000313" key="2">
    <source>
        <dbReference type="Proteomes" id="UP000192902"/>
    </source>
</evidence>
<dbReference type="KEGG" id="ccun:CCUN_1578"/>
<organism evidence="1 2">
    <name type="scientific">Campylobacter cuniculorum DSM 23162 = LMG 24588</name>
    <dbReference type="NCBI Taxonomy" id="1121267"/>
    <lineage>
        <taxon>Bacteria</taxon>
        <taxon>Pseudomonadati</taxon>
        <taxon>Campylobacterota</taxon>
        <taxon>Epsilonproteobacteria</taxon>
        <taxon>Campylobacterales</taxon>
        <taxon>Campylobacteraceae</taxon>
        <taxon>Campylobacter</taxon>
    </lineage>
</organism>
<protein>
    <submittedName>
        <fullName evidence="1">Uncharacterized protein</fullName>
    </submittedName>
</protein>
<dbReference type="EMBL" id="CP020867">
    <property type="protein sequence ID" value="ARJ57161.1"/>
    <property type="molecule type" value="Genomic_DNA"/>
</dbReference>
<reference evidence="1 2" key="1">
    <citation type="submission" date="2017-04" db="EMBL/GenBank/DDBJ databases">
        <title>Complete genome sequence of the Campylobacter cuniculorum type strain LMG24588.</title>
        <authorList>
            <person name="Miller W.G."/>
            <person name="Yee E."/>
            <person name="Revez J."/>
            <person name="Bono J.L."/>
            <person name="Rossi M."/>
        </authorList>
    </citation>
    <scope>NUCLEOTIDE SEQUENCE [LARGE SCALE GENOMIC DNA]</scope>
    <source>
        <strain evidence="1 2">LMG 24588</strain>
    </source>
</reference>
<dbReference type="RefSeq" id="WP_027306080.1">
    <property type="nucleotide sequence ID" value="NZ_CP020867.1"/>
</dbReference>
<dbReference type="AlphaFoldDB" id="A0A1W6BYI5"/>
<accession>A0A1W6BYI5</accession>
<dbReference type="STRING" id="1121267.CCUN_1578"/>
<evidence type="ECO:0000313" key="1">
    <source>
        <dbReference type="EMBL" id="ARJ57161.1"/>
    </source>
</evidence>